<dbReference type="EMBL" id="WXYQ01000007">
    <property type="protein sequence ID" value="NBG96247.1"/>
    <property type="molecule type" value="Genomic_DNA"/>
</dbReference>
<organism evidence="2 3">
    <name type="scientific">Pyruvatibacter mobilis</name>
    <dbReference type="NCBI Taxonomy" id="1712261"/>
    <lineage>
        <taxon>Bacteria</taxon>
        <taxon>Pseudomonadati</taxon>
        <taxon>Pseudomonadota</taxon>
        <taxon>Alphaproteobacteria</taxon>
        <taxon>Hyphomicrobiales</taxon>
        <taxon>Parvibaculaceae</taxon>
        <taxon>Pyruvatibacter</taxon>
    </lineage>
</organism>
<proteinExistence type="predicted"/>
<protein>
    <recommendedName>
        <fullName evidence="1">Thiol:disulfide interchange protein DsbD N-terminal domain-containing protein</fullName>
    </recommendedName>
</protein>
<dbReference type="GeneID" id="300655396"/>
<feature type="domain" description="Thiol:disulfide interchange protein DsbD N-terminal" evidence="1">
    <location>
        <begin position="95"/>
        <end position="195"/>
    </location>
</feature>
<dbReference type="RefSeq" id="WP_160588322.1">
    <property type="nucleotide sequence ID" value="NZ_BMHN01000001.1"/>
</dbReference>
<dbReference type="Proteomes" id="UP000470384">
    <property type="component" value="Unassembled WGS sequence"/>
</dbReference>
<evidence type="ECO:0000313" key="2">
    <source>
        <dbReference type="EMBL" id="NBG96247.1"/>
    </source>
</evidence>
<comment type="caution">
    <text evidence="2">The sequence shown here is derived from an EMBL/GenBank/DDBJ whole genome shotgun (WGS) entry which is preliminary data.</text>
</comment>
<evidence type="ECO:0000259" key="1">
    <source>
        <dbReference type="Pfam" id="PF11412"/>
    </source>
</evidence>
<accession>A0A845QCR3</accession>
<reference evidence="2 3" key="1">
    <citation type="journal article" date="2016" name="Int. J. Syst. Evol. Microbiol.">
        <title>Pyruvatibacter mobilis gen. nov., sp. nov., a marine bacterium from the culture broth of Picochlorum sp. 122.</title>
        <authorList>
            <person name="Wang G."/>
            <person name="Tang M."/>
            <person name="Wu H."/>
            <person name="Dai S."/>
            <person name="Li T."/>
            <person name="Chen C."/>
            <person name="He H."/>
            <person name="Fan J."/>
            <person name="Xiang W."/>
            <person name="Li X."/>
        </authorList>
    </citation>
    <scope>NUCLEOTIDE SEQUENCE [LARGE SCALE GENOMIC DNA]</scope>
    <source>
        <strain evidence="2 3">GYP-11</strain>
    </source>
</reference>
<dbReference type="Pfam" id="PF11412">
    <property type="entry name" value="DsbD_N"/>
    <property type="match status" value="1"/>
</dbReference>
<dbReference type="OrthoDB" id="9811036at2"/>
<evidence type="ECO:0000313" key="3">
    <source>
        <dbReference type="Proteomes" id="UP000470384"/>
    </source>
</evidence>
<sequence>MQFRRSAICPVRFFTARAIATRAVTASVLMLVALLTGMSAGASPCHAADRSLTSRLFGERAPEGASAWDKAMTSSLRLVAARTGSTPLPGETAIAAGVEITLAPGWKTYWRNPGDSGIAPVFDFSRSRNVAAVEVAYPMPQRFELPGDISFGYEDRVVFPLSVTLADPSRPVTLTADVVYGACEELCIPVEASAELDLPARSGGATEFAGLIARWQAMVPADHEARVEAADIVTRDGQDWLHLRVSASAPLAAPVLIAEPMPGDDGGMGTLYLGPLDMTYEGDAAEFMLPAKPLRDAQGLAQTGGSFRVTLADLGPMPDGAMKPVWAQQFELHLPPRDGSGSH</sequence>
<gene>
    <name evidence="2" type="ORF">GTQ45_10935</name>
</gene>
<dbReference type="AlphaFoldDB" id="A0A845QCR3"/>
<name>A0A845QCR3_9HYPH</name>
<keyword evidence="3" id="KW-1185">Reference proteome</keyword>
<dbReference type="InterPro" id="IPR028250">
    <property type="entry name" value="DsbDN"/>
</dbReference>